<dbReference type="Pfam" id="PF01148">
    <property type="entry name" value="CTP_transf_1"/>
    <property type="match status" value="1"/>
</dbReference>
<gene>
    <name evidence="20" type="ORF">HNP60_001577</name>
</gene>
<comment type="similarity">
    <text evidence="5 18">Belongs to the CDS family.</text>
</comment>
<dbReference type="Proteomes" id="UP001138540">
    <property type="component" value="Unassembled WGS sequence"/>
</dbReference>
<keyword evidence="21" id="KW-1185">Reference proteome</keyword>
<evidence type="ECO:0000256" key="7">
    <source>
        <dbReference type="ARBA" id="ARBA00019373"/>
    </source>
</evidence>
<evidence type="ECO:0000256" key="11">
    <source>
        <dbReference type="ARBA" id="ARBA00022692"/>
    </source>
</evidence>
<feature type="transmembrane region" description="Helical" evidence="19">
    <location>
        <begin position="56"/>
        <end position="74"/>
    </location>
</feature>
<evidence type="ECO:0000256" key="5">
    <source>
        <dbReference type="ARBA" id="ARBA00010185"/>
    </source>
</evidence>
<keyword evidence="8" id="KW-1003">Cell membrane</keyword>
<dbReference type="EMBL" id="JACHKA010000001">
    <property type="protein sequence ID" value="MBB5985603.1"/>
    <property type="molecule type" value="Genomic_DNA"/>
</dbReference>
<evidence type="ECO:0000256" key="15">
    <source>
        <dbReference type="ARBA" id="ARBA00023136"/>
    </source>
</evidence>
<dbReference type="PANTHER" id="PTHR46382:SF1">
    <property type="entry name" value="PHOSPHATIDATE CYTIDYLYLTRANSFERASE"/>
    <property type="match status" value="1"/>
</dbReference>
<name>A0ABR6NE97_9SPHN</name>
<evidence type="ECO:0000256" key="9">
    <source>
        <dbReference type="ARBA" id="ARBA00022516"/>
    </source>
</evidence>
<evidence type="ECO:0000256" key="13">
    <source>
        <dbReference type="ARBA" id="ARBA00022989"/>
    </source>
</evidence>
<organism evidence="20 21">
    <name type="scientific">Sphingobium lignivorans</name>
    <dbReference type="NCBI Taxonomy" id="2735886"/>
    <lineage>
        <taxon>Bacteria</taxon>
        <taxon>Pseudomonadati</taxon>
        <taxon>Pseudomonadota</taxon>
        <taxon>Alphaproteobacteria</taxon>
        <taxon>Sphingomonadales</taxon>
        <taxon>Sphingomonadaceae</taxon>
        <taxon>Sphingobium</taxon>
    </lineage>
</organism>
<evidence type="ECO:0000256" key="8">
    <source>
        <dbReference type="ARBA" id="ARBA00022475"/>
    </source>
</evidence>
<dbReference type="EC" id="2.7.7.41" evidence="6 18"/>
<feature type="transmembrane region" description="Helical" evidence="19">
    <location>
        <begin position="150"/>
        <end position="174"/>
    </location>
</feature>
<comment type="subcellular location">
    <subcellularLocation>
        <location evidence="2">Cell membrane</location>
        <topology evidence="2">Multi-pass membrane protein</topology>
    </subcellularLocation>
</comment>
<sequence>MRTGSAIVMLAVAGLALWSGGGFFRLFVLVGAALLIWEWKTMVDRFPDDRTTRATWLAFGGVYVALAALALIALERGGMVLPVLGAVIATDIGAYFVGRTIGGPKIAPAISPSKTWSGLAGGMIASGLLLMLAGPALLSGAVGGQFDADAISGGIGALLLVLCGGAIAVLAQAGDFFESWIKRRAGVKDSGSWIPGHGGLFDRVDGLLPVSIAAALALWLIRISW</sequence>
<keyword evidence="13 19" id="KW-1133">Transmembrane helix</keyword>
<keyword evidence="11 18" id="KW-0812">Transmembrane</keyword>
<keyword evidence="15 19" id="KW-0472">Membrane</keyword>
<keyword evidence="10 18" id="KW-0808">Transferase</keyword>
<evidence type="ECO:0000256" key="1">
    <source>
        <dbReference type="ARBA" id="ARBA00001698"/>
    </source>
</evidence>
<evidence type="ECO:0000256" key="14">
    <source>
        <dbReference type="ARBA" id="ARBA00023098"/>
    </source>
</evidence>
<keyword evidence="14" id="KW-0443">Lipid metabolism</keyword>
<feature type="transmembrane region" description="Helical" evidence="19">
    <location>
        <begin position="119"/>
        <end position="138"/>
    </location>
</feature>
<comment type="catalytic activity">
    <reaction evidence="1 18">
        <text>a 1,2-diacyl-sn-glycero-3-phosphate + CTP + H(+) = a CDP-1,2-diacyl-sn-glycerol + diphosphate</text>
        <dbReference type="Rhea" id="RHEA:16229"/>
        <dbReference type="ChEBI" id="CHEBI:15378"/>
        <dbReference type="ChEBI" id="CHEBI:33019"/>
        <dbReference type="ChEBI" id="CHEBI:37563"/>
        <dbReference type="ChEBI" id="CHEBI:58332"/>
        <dbReference type="ChEBI" id="CHEBI:58608"/>
        <dbReference type="EC" id="2.7.7.41"/>
    </reaction>
</comment>
<evidence type="ECO:0000256" key="19">
    <source>
        <dbReference type="SAM" id="Phobius"/>
    </source>
</evidence>
<feature type="transmembrane region" description="Helical" evidence="19">
    <location>
        <begin position="206"/>
        <end position="224"/>
    </location>
</feature>
<evidence type="ECO:0000256" key="6">
    <source>
        <dbReference type="ARBA" id="ARBA00012487"/>
    </source>
</evidence>
<feature type="transmembrane region" description="Helical" evidence="19">
    <location>
        <begin position="6"/>
        <end position="36"/>
    </location>
</feature>
<evidence type="ECO:0000256" key="12">
    <source>
        <dbReference type="ARBA" id="ARBA00022695"/>
    </source>
</evidence>
<comment type="caution">
    <text evidence="20">The sequence shown here is derived from an EMBL/GenBank/DDBJ whole genome shotgun (WGS) entry which is preliminary data.</text>
</comment>
<keyword evidence="12 18" id="KW-0548">Nucleotidyltransferase</keyword>
<proteinExistence type="inferred from homology"/>
<keyword evidence="16" id="KW-0594">Phospholipid biosynthesis</keyword>
<feature type="transmembrane region" description="Helical" evidence="19">
    <location>
        <begin position="80"/>
        <end position="98"/>
    </location>
</feature>
<evidence type="ECO:0000313" key="20">
    <source>
        <dbReference type="EMBL" id="MBB5985603.1"/>
    </source>
</evidence>
<dbReference type="PANTHER" id="PTHR46382">
    <property type="entry name" value="PHOSPHATIDATE CYTIDYLYLTRANSFERASE"/>
    <property type="match status" value="1"/>
</dbReference>
<protein>
    <recommendedName>
        <fullName evidence="7 18">Phosphatidate cytidylyltransferase</fullName>
        <ecNumber evidence="6 18">2.7.7.41</ecNumber>
    </recommendedName>
</protein>
<evidence type="ECO:0000256" key="18">
    <source>
        <dbReference type="RuleBase" id="RU003938"/>
    </source>
</evidence>
<evidence type="ECO:0000256" key="2">
    <source>
        <dbReference type="ARBA" id="ARBA00004651"/>
    </source>
</evidence>
<evidence type="ECO:0000313" key="21">
    <source>
        <dbReference type="Proteomes" id="UP001138540"/>
    </source>
</evidence>
<accession>A0ABR6NE97</accession>
<comment type="pathway">
    <text evidence="3 18">Phospholipid metabolism; CDP-diacylglycerol biosynthesis; CDP-diacylglycerol from sn-glycerol 3-phosphate: step 3/3.</text>
</comment>
<comment type="pathway">
    <text evidence="4">Lipid metabolism.</text>
</comment>
<keyword evidence="17" id="KW-1208">Phospholipid metabolism</keyword>
<dbReference type="GO" id="GO:0004605">
    <property type="term" value="F:phosphatidate cytidylyltransferase activity"/>
    <property type="evidence" value="ECO:0007669"/>
    <property type="project" value="UniProtKB-EC"/>
</dbReference>
<evidence type="ECO:0000256" key="17">
    <source>
        <dbReference type="ARBA" id="ARBA00023264"/>
    </source>
</evidence>
<keyword evidence="9" id="KW-0444">Lipid biosynthesis</keyword>
<evidence type="ECO:0000256" key="16">
    <source>
        <dbReference type="ARBA" id="ARBA00023209"/>
    </source>
</evidence>
<evidence type="ECO:0000256" key="10">
    <source>
        <dbReference type="ARBA" id="ARBA00022679"/>
    </source>
</evidence>
<reference evidence="20 21" key="1">
    <citation type="submission" date="2020-08" db="EMBL/GenBank/DDBJ databases">
        <title>Exploring microbial biodiversity for novel pathways involved in the catabolism of aromatic compounds derived from lignin.</title>
        <authorList>
            <person name="Elkins J."/>
        </authorList>
    </citation>
    <scope>NUCLEOTIDE SEQUENCE [LARGE SCALE GENOMIC DNA]</scope>
    <source>
        <strain evidence="20 21">B1D3A</strain>
    </source>
</reference>
<dbReference type="InterPro" id="IPR000374">
    <property type="entry name" value="PC_trans"/>
</dbReference>
<evidence type="ECO:0000256" key="4">
    <source>
        <dbReference type="ARBA" id="ARBA00005189"/>
    </source>
</evidence>
<dbReference type="PROSITE" id="PS01315">
    <property type="entry name" value="CDS"/>
    <property type="match status" value="1"/>
</dbReference>
<evidence type="ECO:0000256" key="3">
    <source>
        <dbReference type="ARBA" id="ARBA00005119"/>
    </source>
</evidence>